<gene>
    <name evidence="3" type="ORF">PPENT_87.1.T1410020</name>
</gene>
<name>A0A8S1XVF2_9CILI</name>
<sequence length="1204" mass="142381">MYRFKLCLSYSRLDQSLSAFLKKYKTNQKNVIQVDNKLLEVDKSSLNQPKPIQPQLTIPQNDQLKQKYLLQKVKVIDLNEKDNYSHFNRAQQLALDKQVKQLGEDYKVEAEVLQLQSKGELLIDDTKLPKQFLATLDKQRKQGKRMLRRFFVNGEHRYVKENIYKFRNVAEWKKYMRFKKPMLIDLKMEQFKRYPGTDQGKYPIQDKPGFTKWFRENHTQKTVRAIEYLVRKGYGKLPEAFTNKRGHKSKSKRVLAKIELEERLERLKQEVHEESNWETVAPGPALFVQETMMEQLLKRNPIKDLGLNTHIKIQTHIPEGEVQPLPEKFPLEKTELIYYLERWSFFRSFGAYELLKDCVTGKVQQKDSVPVKSGSLNTYYQTLPKHIRDNPNVKNVYRGLEFANNQMSLAEKENSLNYAARLSCQFDELNQEVYDQGSSGYRPMVSRFDEERLMQDQENEHVDTAINPDVVFKYLEQRAHTPRHVAKDDVPLPDWAVDKQERVDDIPVDYYINDDGFWDDYIKAKEEKHLKDSPINGGKKVFLQQQQHYLMFLWPEGYNRQPQNPLKQLIDKTQGDILLLLDEDLFIKQAKLGDTLAVETLVKGTEGLLEVMFMDYKYVLSEHFEQLTNQYAIMWELLELKLDKVNAQILTHWELVFQLLKNELTVEIQWYFALRIISFISQEKSTLLDSQQDKLIQLYHHLEYTYVAQLITEMMGSRRNQYQESFLSKGIQEFDQLTELQAINFTQVIHELFTKIKKQDLIEFIITSQILTKMFEVIQLNNIIVAKNAAHIISIISNYYSNELQNLDLEEEESEQTTTQFHSTQFYQVIKSNLHIINNIIKDHCDHNQKITQLIIKLIEIIDNLVRITDVSLWESMHQAQILVSIIRLCNIYSKSDILSSQVERIVFYIFERALNDYHPFWAFQFIKVYKIQDNINSMFNRQVFSFEQELNTKITKELDYITYDTQILEINQELQQSKIWERTKWELRLQQCENQKKLGSQMQINQEEIKLIEINNINIENVIQDTNEEKKVEDEKKDEVEQKGEIYNIQVQQIEEEQKSNLNEIEELKENQNDIDLVIDSESDSSSSSNDSNEENQQKNNKQNETPILNVSANLEQLAYKNRKNKLNLEQIEKLRKKSIQFEKISQQMTQAGRRLSLQAGLNIKELSPTYLEFKLDLENKVLRNINDNSILKVDELDSSVIQ</sequence>
<evidence type="ECO:0000256" key="1">
    <source>
        <dbReference type="SAM" id="Coils"/>
    </source>
</evidence>
<organism evidence="3 4">
    <name type="scientific">Paramecium pentaurelia</name>
    <dbReference type="NCBI Taxonomy" id="43138"/>
    <lineage>
        <taxon>Eukaryota</taxon>
        <taxon>Sar</taxon>
        <taxon>Alveolata</taxon>
        <taxon>Ciliophora</taxon>
        <taxon>Intramacronucleata</taxon>
        <taxon>Oligohymenophorea</taxon>
        <taxon>Peniculida</taxon>
        <taxon>Parameciidae</taxon>
        <taxon>Paramecium</taxon>
    </lineage>
</organism>
<feature type="region of interest" description="Disordered" evidence="2">
    <location>
        <begin position="1081"/>
        <end position="1110"/>
    </location>
</feature>
<feature type="coiled-coil region" evidence="1">
    <location>
        <begin position="1024"/>
        <end position="1076"/>
    </location>
</feature>
<accession>A0A8S1XVF2</accession>
<keyword evidence="4" id="KW-1185">Reference proteome</keyword>
<comment type="caution">
    <text evidence="3">The sequence shown here is derived from an EMBL/GenBank/DDBJ whole genome shotgun (WGS) entry which is preliminary data.</text>
</comment>
<dbReference type="AlphaFoldDB" id="A0A8S1XVF2"/>
<evidence type="ECO:0000313" key="3">
    <source>
        <dbReference type="EMBL" id="CAD8205556.1"/>
    </source>
</evidence>
<keyword evidence="1" id="KW-0175">Coiled coil</keyword>
<evidence type="ECO:0000313" key="4">
    <source>
        <dbReference type="Proteomes" id="UP000689195"/>
    </source>
</evidence>
<protein>
    <submittedName>
        <fullName evidence="3">Uncharacterized protein</fullName>
    </submittedName>
</protein>
<dbReference type="EMBL" id="CAJJDO010000141">
    <property type="protein sequence ID" value="CAD8205556.1"/>
    <property type="molecule type" value="Genomic_DNA"/>
</dbReference>
<dbReference type="OrthoDB" id="301067at2759"/>
<proteinExistence type="predicted"/>
<evidence type="ECO:0000256" key="2">
    <source>
        <dbReference type="SAM" id="MobiDB-lite"/>
    </source>
</evidence>
<reference evidence="3" key="1">
    <citation type="submission" date="2021-01" db="EMBL/GenBank/DDBJ databases">
        <authorList>
            <consortium name="Genoscope - CEA"/>
            <person name="William W."/>
        </authorList>
    </citation>
    <scope>NUCLEOTIDE SEQUENCE</scope>
</reference>
<dbReference type="Proteomes" id="UP000689195">
    <property type="component" value="Unassembled WGS sequence"/>
</dbReference>